<dbReference type="Pfam" id="PF07714">
    <property type="entry name" value="PK_Tyr_Ser-Thr"/>
    <property type="match status" value="1"/>
</dbReference>
<dbReference type="PROSITE" id="PS50011">
    <property type="entry name" value="PROTEIN_KINASE_DOM"/>
    <property type="match status" value="1"/>
</dbReference>
<keyword evidence="8" id="KW-0812">Transmembrane</keyword>
<evidence type="ECO:0000256" key="6">
    <source>
        <dbReference type="PROSITE-ProRule" id="PRU10141"/>
    </source>
</evidence>
<keyword evidence="4" id="KW-0418">Kinase</keyword>
<dbReference type="InterPro" id="IPR017441">
    <property type="entry name" value="Protein_kinase_ATP_BS"/>
</dbReference>
<reference evidence="10" key="1">
    <citation type="journal article" date="2020" name="bioRxiv">
        <title>Comparative genomics of Chlamydomonas.</title>
        <authorList>
            <person name="Craig R.J."/>
            <person name="Hasan A.R."/>
            <person name="Ness R.W."/>
            <person name="Keightley P.D."/>
        </authorList>
    </citation>
    <scope>NUCLEOTIDE SEQUENCE</scope>
    <source>
        <strain evidence="10">SAG 7.73</strain>
    </source>
</reference>
<dbReference type="SUPFAM" id="SSF56112">
    <property type="entry name" value="Protein kinase-like (PK-like)"/>
    <property type="match status" value="1"/>
</dbReference>
<dbReference type="PANTHER" id="PTHR44329:SF214">
    <property type="entry name" value="PROTEIN KINASE DOMAIN-CONTAINING PROTEIN"/>
    <property type="match status" value="1"/>
</dbReference>
<keyword evidence="5 6" id="KW-0067">ATP-binding</keyword>
<keyword evidence="11" id="KW-1185">Reference proteome</keyword>
<feature type="region of interest" description="Disordered" evidence="7">
    <location>
        <begin position="350"/>
        <end position="384"/>
    </location>
</feature>
<dbReference type="InterPro" id="IPR001245">
    <property type="entry name" value="Ser-Thr/Tyr_kinase_cat_dom"/>
</dbReference>
<gene>
    <name evidence="10" type="ORF">HXX76_013625</name>
</gene>
<evidence type="ECO:0000313" key="10">
    <source>
        <dbReference type="EMBL" id="KAG2425582.1"/>
    </source>
</evidence>
<organism evidence="10 11">
    <name type="scientific">Chlamydomonas incerta</name>
    <dbReference type="NCBI Taxonomy" id="51695"/>
    <lineage>
        <taxon>Eukaryota</taxon>
        <taxon>Viridiplantae</taxon>
        <taxon>Chlorophyta</taxon>
        <taxon>core chlorophytes</taxon>
        <taxon>Chlorophyceae</taxon>
        <taxon>CS clade</taxon>
        <taxon>Chlamydomonadales</taxon>
        <taxon>Chlamydomonadaceae</taxon>
        <taxon>Chlamydomonas</taxon>
    </lineage>
</organism>
<dbReference type="CDD" id="cd13999">
    <property type="entry name" value="STKc_MAP3K-like"/>
    <property type="match status" value="1"/>
</dbReference>
<dbReference type="InterPro" id="IPR008271">
    <property type="entry name" value="Ser/Thr_kinase_AS"/>
</dbReference>
<dbReference type="Gene3D" id="1.10.510.10">
    <property type="entry name" value="Transferase(Phosphotransferase) domain 1"/>
    <property type="match status" value="1"/>
</dbReference>
<evidence type="ECO:0000256" key="7">
    <source>
        <dbReference type="SAM" id="MobiDB-lite"/>
    </source>
</evidence>
<evidence type="ECO:0000256" key="2">
    <source>
        <dbReference type="ARBA" id="ARBA00022679"/>
    </source>
</evidence>
<feature type="domain" description="Protein kinase" evidence="9">
    <location>
        <begin position="434"/>
        <end position="759"/>
    </location>
</feature>
<dbReference type="AlphaFoldDB" id="A0A835SIK2"/>
<comment type="caution">
    <text evidence="10">The sequence shown here is derived from an EMBL/GenBank/DDBJ whole genome shotgun (WGS) entry which is preliminary data.</text>
</comment>
<dbReference type="Proteomes" id="UP000650467">
    <property type="component" value="Unassembled WGS sequence"/>
</dbReference>
<feature type="binding site" evidence="6">
    <location>
        <position position="461"/>
    </location>
    <ligand>
        <name>ATP</name>
        <dbReference type="ChEBI" id="CHEBI:30616"/>
    </ligand>
</feature>
<evidence type="ECO:0000256" key="8">
    <source>
        <dbReference type="SAM" id="Phobius"/>
    </source>
</evidence>
<dbReference type="InterPro" id="IPR011009">
    <property type="entry name" value="Kinase-like_dom_sf"/>
</dbReference>
<dbReference type="SMART" id="SM00220">
    <property type="entry name" value="S_TKc"/>
    <property type="match status" value="1"/>
</dbReference>
<proteinExistence type="predicted"/>
<keyword evidence="8" id="KW-1133">Transmembrane helix</keyword>
<dbReference type="EMBL" id="JAEHOC010000054">
    <property type="protein sequence ID" value="KAG2425582.1"/>
    <property type="molecule type" value="Genomic_DNA"/>
</dbReference>
<evidence type="ECO:0000259" key="9">
    <source>
        <dbReference type="PROSITE" id="PS50011"/>
    </source>
</evidence>
<dbReference type="Gene3D" id="3.30.200.20">
    <property type="entry name" value="Phosphorylase Kinase, domain 1"/>
    <property type="match status" value="1"/>
</dbReference>
<dbReference type="InterPro" id="IPR051681">
    <property type="entry name" value="Ser/Thr_Kinases-Pseudokinases"/>
</dbReference>
<evidence type="ECO:0000256" key="3">
    <source>
        <dbReference type="ARBA" id="ARBA00022741"/>
    </source>
</evidence>
<dbReference type="PROSITE" id="PS00108">
    <property type="entry name" value="PROTEIN_KINASE_ST"/>
    <property type="match status" value="1"/>
</dbReference>
<protein>
    <recommendedName>
        <fullName evidence="9">Protein kinase domain-containing protein</fullName>
    </recommendedName>
</protein>
<evidence type="ECO:0000256" key="5">
    <source>
        <dbReference type="ARBA" id="ARBA00022840"/>
    </source>
</evidence>
<dbReference type="PANTHER" id="PTHR44329">
    <property type="entry name" value="SERINE/THREONINE-PROTEIN KINASE TNNI3K-RELATED"/>
    <property type="match status" value="1"/>
</dbReference>
<sequence length="770" mass="81542">MQAMNCADVVRGYLDTEVDTVMVTSNINCTEDAWAGVPVPVPLRRNLTFIGVPPGPDGLLLTWNNNFIRKKVRLVNTTLHFKYFVTFGTRHNNQNLAPGYDLLAPCDPGDWGRLVVDSCFTVQRLCLPPSLHEQLRCWPHLGFYEDFALVCADLDAGQKYIAVGYTIQLLNSRYVCDETISLECVRELGTVGCYSAWDKYKLAHAPPLPVVATFLAPRDAAGGDSSQQGGLSATGQVLVGAIIGGVACAGLIIGAVVGYTLWRRRRAAGPHPAGLLPVAMKPDEDGSADLHGSGHTLSIATADEGGGSYAARGMLCPAVCWRSPRAGSLQPLDTAGCAFATASSASAATEGAAEPAASQQAASAARGCSDPGAGNGRRDGSQQGCPIEAALEGQEADDEGPEISMYDTVEVVTLDRPVRHVDVKPEVLLDPTVTLLPITLGRGAFGRVVEGRYQGQRVAVKLLNDSAFGLPAGVAKSTGAARGRIEAKGADAKGATDGNGVADNDGDEAVLRQHIQEALAQEVQVLGRCRHPNVLRLMAACITPPRLCLVMELMETSLERMLYGRAADIAGGGGAGGGGGGGDDGLAPEPLLPLATVLDIALDVAHGLSYLHPTIIHRDLKPGNVLVNMSGGKLVAKLADFGISRIASTILQTAHPEAGTPAFMAPELFDINNFQISHKVDVYSFGILLWSMLSGEVPWQDLTLVQMAYRVAVLQQRPPLAAIPAHRLPPKMIRLITGCWDHEPERRLAAAEIVKQLLLIKQAYSGRLSA</sequence>
<evidence type="ECO:0000256" key="1">
    <source>
        <dbReference type="ARBA" id="ARBA00022527"/>
    </source>
</evidence>
<feature type="compositionally biased region" description="Low complexity" evidence="7">
    <location>
        <begin position="350"/>
        <end position="365"/>
    </location>
</feature>
<dbReference type="PROSITE" id="PS00107">
    <property type="entry name" value="PROTEIN_KINASE_ATP"/>
    <property type="match status" value="1"/>
</dbReference>
<keyword evidence="2" id="KW-0808">Transferase</keyword>
<accession>A0A835SIK2</accession>
<dbReference type="InterPro" id="IPR000719">
    <property type="entry name" value="Prot_kinase_dom"/>
</dbReference>
<dbReference type="GO" id="GO:0004674">
    <property type="term" value="F:protein serine/threonine kinase activity"/>
    <property type="evidence" value="ECO:0007669"/>
    <property type="project" value="TreeGrafter"/>
</dbReference>
<keyword evidence="3 6" id="KW-0547">Nucleotide-binding</keyword>
<feature type="transmembrane region" description="Helical" evidence="8">
    <location>
        <begin position="237"/>
        <end position="262"/>
    </location>
</feature>
<keyword evidence="8" id="KW-0472">Membrane</keyword>
<dbReference type="OrthoDB" id="2804215at2759"/>
<keyword evidence="1" id="KW-0723">Serine/threonine-protein kinase</keyword>
<evidence type="ECO:0000313" key="11">
    <source>
        <dbReference type="Proteomes" id="UP000650467"/>
    </source>
</evidence>
<name>A0A835SIK2_CHLIN</name>
<dbReference type="GO" id="GO:0005524">
    <property type="term" value="F:ATP binding"/>
    <property type="evidence" value="ECO:0007669"/>
    <property type="project" value="UniProtKB-UniRule"/>
</dbReference>
<evidence type="ECO:0000256" key="4">
    <source>
        <dbReference type="ARBA" id="ARBA00022777"/>
    </source>
</evidence>